<dbReference type="InterPro" id="IPR005754">
    <property type="entry name" value="Sortase"/>
</dbReference>
<evidence type="ECO:0000256" key="1">
    <source>
        <dbReference type="ARBA" id="ARBA00022801"/>
    </source>
</evidence>
<dbReference type="EMBL" id="VFQC01000003">
    <property type="protein sequence ID" value="TQN27852.1"/>
    <property type="molecule type" value="Genomic_DNA"/>
</dbReference>
<dbReference type="InterPro" id="IPR023365">
    <property type="entry name" value="Sortase_dom-sf"/>
</dbReference>
<feature type="compositionally biased region" description="Polar residues" evidence="2">
    <location>
        <begin position="1"/>
        <end position="13"/>
    </location>
</feature>
<dbReference type="InterPro" id="IPR042001">
    <property type="entry name" value="Sortase_F"/>
</dbReference>
<dbReference type="AlphaFoldDB" id="A0A543N7Q0"/>
<evidence type="ECO:0000313" key="3">
    <source>
        <dbReference type="EMBL" id="TQN27852.1"/>
    </source>
</evidence>
<dbReference type="Gene3D" id="2.40.260.10">
    <property type="entry name" value="Sortase"/>
    <property type="match status" value="1"/>
</dbReference>
<dbReference type="CDD" id="cd05829">
    <property type="entry name" value="Sortase_F"/>
    <property type="match status" value="1"/>
</dbReference>
<organism evidence="3 4">
    <name type="scientific">Haloactinospora alba</name>
    <dbReference type="NCBI Taxonomy" id="405555"/>
    <lineage>
        <taxon>Bacteria</taxon>
        <taxon>Bacillati</taxon>
        <taxon>Actinomycetota</taxon>
        <taxon>Actinomycetes</taxon>
        <taxon>Streptosporangiales</taxon>
        <taxon>Nocardiopsidaceae</taxon>
        <taxon>Haloactinospora</taxon>
    </lineage>
</organism>
<protein>
    <submittedName>
        <fullName evidence="3">Sortase family protein</fullName>
    </submittedName>
</protein>
<keyword evidence="4" id="KW-1185">Reference proteome</keyword>
<dbReference type="NCBIfam" id="NF033748">
    <property type="entry name" value="class_F_sortase"/>
    <property type="match status" value="1"/>
</dbReference>
<proteinExistence type="predicted"/>
<evidence type="ECO:0000313" key="4">
    <source>
        <dbReference type="Proteomes" id="UP000317422"/>
    </source>
</evidence>
<dbReference type="SUPFAM" id="SSF63817">
    <property type="entry name" value="Sortase"/>
    <property type="match status" value="1"/>
</dbReference>
<gene>
    <name evidence="3" type="ORF">FHX37_4583</name>
</gene>
<feature type="region of interest" description="Disordered" evidence="2">
    <location>
        <begin position="1"/>
        <end position="27"/>
    </location>
</feature>
<reference evidence="3 4" key="1">
    <citation type="submission" date="2019-06" db="EMBL/GenBank/DDBJ databases">
        <title>Sequencing the genomes of 1000 actinobacteria strains.</title>
        <authorList>
            <person name="Klenk H.-P."/>
        </authorList>
    </citation>
    <scope>NUCLEOTIDE SEQUENCE [LARGE SCALE GENOMIC DNA]</scope>
    <source>
        <strain evidence="3 4">DSM 45015</strain>
    </source>
</reference>
<sequence>MSASQSPPTTQWTGGDGGTRPLSRSEPVALAIPEIGLRTDRLVRLGLTPAGRLETPEDWQAVGWYGNGTAPGESGPAVLAGHLDSTTGPAVFHRLEQLRRGDTVTVQRGDGTTAVFTVHDTGTHPKDSFPTDRVYGETDRAELRLITCGGDFDEGTGHYEDNTVVYAHLTGVRDRN</sequence>
<keyword evidence="1" id="KW-0378">Hydrolase</keyword>
<accession>A0A543N7Q0</accession>
<dbReference type="Proteomes" id="UP000317422">
    <property type="component" value="Unassembled WGS sequence"/>
</dbReference>
<comment type="caution">
    <text evidence="3">The sequence shown here is derived from an EMBL/GenBank/DDBJ whole genome shotgun (WGS) entry which is preliminary data.</text>
</comment>
<dbReference type="GO" id="GO:0016787">
    <property type="term" value="F:hydrolase activity"/>
    <property type="evidence" value="ECO:0007669"/>
    <property type="project" value="UniProtKB-KW"/>
</dbReference>
<evidence type="ECO:0000256" key="2">
    <source>
        <dbReference type="SAM" id="MobiDB-lite"/>
    </source>
</evidence>
<dbReference type="Pfam" id="PF04203">
    <property type="entry name" value="Sortase"/>
    <property type="match status" value="1"/>
</dbReference>
<name>A0A543N7Q0_9ACTN</name>